<feature type="binding site" evidence="10">
    <location>
        <position position="268"/>
    </location>
    <ligand>
        <name>Zn(2+)</name>
        <dbReference type="ChEBI" id="CHEBI:29105"/>
    </ligand>
</feature>
<dbReference type="InterPro" id="IPR031944">
    <property type="entry name" value="RsgA_N"/>
</dbReference>
<keyword evidence="5 10" id="KW-0547">Nucleotide-binding</keyword>
<dbReference type="GO" id="GO:0019843">
    <property type="term" value="F:rRNA binding"/>
    <property type="evidence" value="ECO:0007669"/>
    <property type="project" value="UniProtKB-KW"/>
</dbReference>
<keyword evidence="7 10" id="KW-0862">Zinc</keyword>
<dbReference type="CDD" id="cd01854">
    <property type="entry name" value="YjeQ_EngC"/>
    <property type="match status" value="1"/>
</dbReference>
<evidence type="ECO:0000313" key="13">
    <source>
        <dbReference type="EMBL" id="AFC25438.1"/>
    </source>
</evidence>
<dbReference type="GO" id="GO:0005525">
    <property type="term" value="F:GTP binding"/>
    <property type="evidence" value="ECO:0007669"/>
    <property type="project" value="UniProtKB-UniRule"/>
</dbReference>
<dbReference type="EC" id="3.6.1.-" evidence="10"/>
<dbReference type="KEGG" id="sgn:SGRA_2710"/>
<evidence type="ECO:0000256" key="1">
    <source>
        <dbReference type="ARBA" id="ARBA00022490"/>
    </source>
</evidence>
<dbReference type="InterPro" id="IPR010914">
    <property type="entry name" value="RsgA_GTPase_dom"/>
</dbReference>
<dbReference type="PROSITE" id="PS51721">
    <property type="entry name" value="G_CP"/>
    <property type="match status" value="1"/>
</dbReference>
<dbReference type="InterPro" id="IPR012340">
    <property type="entry name" value="NA-bd_OB-fold"/>
</dbReference>
<dbReference type="CDD" id="cd04466">
    <property type="entry name" value="S1_YloQ_GTPase"/>
    <property type="match status" value="1"/>
</dbReference>
<dbReference type="SUPFAM" id="SSF52540">
    <property type="entry name" value="P-loop containing nucleoside triphosphate hydrolases"/>
    <property type="match status" value="1"/>
</dbReference>
<accession>H6L9G2</accession>
<dbReference type="OrthoDB" id="9809485at2"/>
<comment type="subcellular location">
    <subcellularLocation>
        <location evidence="10">Cytoplasm</location>
    </subcellularLocation>
</comment>
<dbReference type="STRING" id="984262.SGRA_2710"/>
<feature type="binding site" evidence="10">
    <location>
        <position position="263"/>
    </location>
    <ligand>
        <name>Zn(2+)</name>
        <dbReference type="ChEBI" id="CHEBI:29105"/>
    </ligand>
</feature>
<dbReference type="GO" id="GO:0042274">
    <property type="term" value="P:ribosomal small subunit biogenesis"/>
    <property type="evidence" value="ECO:0007669"/>
    <property type="project" value="UniProtKB-UniRule"/>
</dbReference>
<keyword evidence="6 10" id="KW-0378">Hydrolase</keyword>
<keyword evidence="14" id="KW-1185">Reference proteome</keyword>
<evidence type="ECO:0000256" key="3">
    <source>
        <dbReference type="ARBA" id="ARBA00022723"/>
    </source>
</evidence>
<feature type="binding site" evidence="10">
    <location>
        <begin position="127"/>
        <end position="130"/>
    </location>
    <ligand>
        <name>GTP</name>
        <dbReference type="ChEBI" id="CHEBI:37565"/>
    </ligand>
</feature>
<dbReference type="HOGENOM" id="CLU_033617_2_0_10"/>
<dbReference type="InterPro" id="IPR004881">
    <property type="entry name" value="Ribosome_biogen_GTPase_RsgA"/>
</dbReference>
<keyword evidence="1 10" id="KW-0963">Cytoplasm</keyword>
<evidence type="ECO:0000256" key="9">
    <source>
        <dbReference type="ARBA" id="ARBA00023134"/>
    </source>
</evidence>
<protein>
    <recommendedName>
        <fullName evidence="10">Small ribosomal subunit biogenesis GTPase RsgA</fullName>
        <ecNumber evidence="10">3.6.1.-</ecNumber>
    </recommendedName>
</protein>
<evidence type="ECO:0000256" key="2">
    <source>
        <dbReference type="ARBA" id="ARBA00022517"/>
    </source>
</evidence>
<keyword evidence="2 10" id="KW-0690">Ribosome biogenesis</keyword>
<dbReference type="Pfam" id="PF16745">
    <property type="entry name" value="RsgA_N"/>
    <property type="match status" value="1"/>
</dbReference>
<dbReference type="SUPFAM" id="SSF50249">
    <property type="entry name" value="Nucleic acid-binding proteins"/>
    <property type="match status" value="1"/>
</dbReference>
<name>H6L9G2_SAPGL</name>
<evidence type="ECO:0000259" key="12">
    <source>
        <dbReference type="PROSITE" id="PS51721"/>
    </source>
</evidence>
<evidence type="ECO:0000313" key="14">
    <source>
        <dbReference type="Proteomes" id="UP000007519"/>
    </source>
</evidence>
<dbReference type="Gene3D" id="2.40.50.140">
    <property type="entry name" value="Nucleic acid-binding proteins"/>
    <property type="match status" value="1"/>
</dbReference>
<feature type="binding site" evidence="10">
    <location>
        <position position="276"/>
    </location>
    <ligand>
        <name>Zn(2+)</name>
        <dbReference type="ChEBI" id="CHEBI:29105"/>
    </ligand>
</feature>
<dbReference type="EMBL" id="CP002831">
    <property type="protein sequence ID" value="AFC25438.1"/>
    <property type="molecule type" value="Genomic_DNA"/>
</dbReference>
<evidence type="ECO:0000256" key="5">
    <source>
        <dbReference type="ARBA" id="ARBA00022741"/>
    </source>
</evidence>
<keyword evidence="3 10" id="KW-0479">Metal-binding</keyword>
<comment type="subunit">
    <text evidence="10">Monomer. Associates with 30S ribosomal subunit, binds 16S rRNA.</text>
</comment>
<feature type="binding site" evidence="10">
    <location>
        <position position="270"/>
    </location>
    <ligand>
        <name>Zn(2+)</name>
        <dbReference type="ChEBI" id="CHEBI:29105"/>
    </ligand>
</feature>
<dbReference type="InterPro" id="IPR030378">
    <property type="entry name" value="G_CP_dom"/>
</dbReference>
<dbReference type="Proteomes" id="UP000007519">
    <property type="component" value="Chromosome"/>
</dbReference>
<evidence type="ECO:0000256" key="8">
    <source>
        <dbReference type="ARBA" id="ARBA00022884"/>
    </source>
</evidence>
<keyword evidence="9 10" id="KW-0342">GTP-binding</keyword>
<evidence type="ECO:0000259" key="11">
    <source>
        <dbReference type="PROSITE" id="PS50936"/>
    </source>
</evidence>
<dbReference type="NCBIfam" id="TIGR00157">
    <property type="entry name" value="ribosome small subunit-dependent GTPase A"/>
    <property type="match status" value="1"/>
</dbReference>
<feature type="domain" description="EngC GTPase" evidence="11">
    <location>
        <begin position="87"/>
        <end position="237"/>
    </location>
</feature>
<keyword evidence="8 10" id="KW-0694">RNA-binding</keyword>
<reference evidence="13 14" key="1">
    <citation type="journal article" date="2012" name="Stand. Genomic Sci.">
        <title>Complete genome sequencing and analysis of Saprospira grandis str. Lewin, a predatory marine bacterium.</title>
        <authorList>
            <person name="Saw J.H."/>
            <person name="Yuryev A."/>
            <person name="Kanbe M."/>
            <person name="Hou S."/>
            <person name="Young A.G."/>
            <person name="Aizawa S."/>
            <person name="Alam M."/>
        </authorList>
    </citation>
    <scope>NUCLEOTIDE SEQUENCE [LARGE SCALE GENOMIC DNA]</scope>
    <source>
        <strain evidence="13 14">Lewin</strain>
    </source>
</reference>
<dbReference type="GO" id="GO:0046872">
    <property type="term" value="F:metal ion binding"/>
    <property type="evidence" value="ECO:0007669"/>
    <property type="project" value="UniProtKB-KW"/>
</dbReference>
<feature type="binding site" evidence="10">
    <location>
        <begin position="181"/>
        <end position="189"/>
    </location>
    <ligand>
        <name>GTP</name>
        <dbReference type="ChEBI" id="CHEBI:37565"/>
    </ligand>
</feature>
<organism evidence="13 14">
    <name type="scientific">Saprospira grandis (strain Lewin)</name>
    <dbReference type="NCBI Taxonomy" id="984262"/>
    <lineage>
        <taxon>Bacteria</taxon>
        <taxon>Pseudomonadati</taxon>
        <taxon>Bacteroidota</taxon>
        <taxon>Saprospiria</taxon>
        <taxon>Saprospirales</taxon>
        <taxon>Saprospiraceae</taxon>
        <taxon>Saprospira</taxon>
    </lineage>
</organism>
<sequence length="312" mass="35417">MQGTVIKSTGAWYRVQTPDHKVYDCRIKGKFRLKGYKLTNPVAVGDEVLFEQEKGLETGMIHKILPRQNYVLRRSTRQKHHQHLIACNLDQALLVVTLREPNVKLGFIDRFLLTTEAYSIPTYIILNKADLYDEGDLEMYEGLKILYGRAGYQTRLVSAETGEGLEELQLLLKDKRSLFSGHSGVGKSSLINSLAPGLGLRTGEVSDYTQKGMHTTTFAELFTLPQGGEIIDTPGIKELGFLNLEPQDVAHNFPEIFEASKNCKYNNCLHINEPHCAVKAGLETGEIHELRYQSYLSIMEEIQEQNHWERHL</sequence>
<keyword evidence="4 10" id="KW-0699">rRNA-binding</keyword>
<dbReference type="InterPro" id="IPR027417">
    <property type="entry name" value="P-loop_NTPase"/>
</dbReference>
<dbReference type="GO" id="GO:0005737">
    <property type="term" value="C:cytoplasm"/>
    <property type="evidence" value="ECO:0007669"/>
    <property type="project" value="UniProtKB-SubCell"/>
</dbReference>
<dbReference type="GO" id="GO:0003924">
    <property type="term" value="F:GTPase activity"/>
    <property type="evidence" value="ECO:0007669"/>
    <property type="project" value="UniProtKB-UniRule"/>
</dbReference>
<gene>
    <name evidence="10 13" type="primary">rsgA</name>
    <name evidence="13" type="ordered locus">SGRA_2710</name>
</gene>
<dbReference type="Pfam" id="PF03193">
    <property type="entry name" value="RsgA_GTPase"/>
    <property type="match status" value="1"/>
</dbReference>
<feature type="domain" description="CP-type G" evidence="12">
    <location>
        <begin position="76"/>
        <end position="239"/>
    </location>
</feature>
<comment type="similarity">
    <text evidence="10">Belongs to the TRAFAC class YlqF/YawG GTPase family. RsgA subfamily.</text>
</comment>
<dbReference type="AlphaFoldDB" id="H6L9G2"/>
<dbReference type="eggNOG" id="COG1162">
    <property type="taxonomic scope" value="Bacteria"/>
</dbReference>
<dbReference type="RefSeq" id="WP_015693048.1">
    <property type="nucleotide sequence ID" value="NC_016940.1"/>
</dbReference>
<dbReference type="Gene3D" id="3.40.50.300">
    <property type="entry name" value="P-loop containing nucleotide triphosphate hydrolases"/>
    <property type="match status" value="1"/>
</dbReference>
<evidence type="ECO:0000256" key="4">
    <source>
        <dbReference type="ARBA" id="ARBA00022730"/>
    </source>
</evidence>
<proteinExistence type="inferred from homology"/>
<dbReference type="PANTHER" id="PTHR32120">
    <property type="entry name" value="SMALL RIBOSOMAL SUBUNIT BIOGENESIS GTPASE RSGA"/>
    <property type="match status" value="1"/>
</dbReference>
<dbReference type="Gene3D" id="1.10.40.50">
    <property type="entry name" value="Probable gtpase engc, domain 3"/>
    <property type="match status" value="1"/>
</dbReference>
<evidence type="ECO:0000256" key="7">
    <source>
        <dbReference type="ARBA" id="ARBA00022833"/>
    </source>
</evidence>
<dbReference type="HAMAP" id="MF_01820">
    <property type="entry name" value="GTPase_RsgA"/>
    <property type="match status" value="1"/>
</dbReference>
<dbReference type="PROSITE" id="PS50936">
    <property type="entry name" value="ENGC_GTPASE"/>
    <property type="match status" value="1"/>
</dbReference>
<dbReference type="PANTHER" id="PTHR32120:SF11">
    <property type="entry name" value="SMALL RIBOSOMAL SUBUNIT BIOGENESIS GTPASE RSGA 1, MITOCHONDRIAL-RELATED"/>
    <property type="match status" value="1"/>
</dbReference>
<evidence type="ECO:0000256" key="6">
    <source>
        <dbReference type="ARBA" id="ARBA00022801"/>
    </source>
</evidence>
<comment type="cofactor">
    <cofactor evidence="10">
        <name>Zn(2+)</name>
        <dbReference type="ChEBI" id="CHEBI:29105"/>
    </cofactor>
    <text evidence="10">Binds 1 zinc ion per subunit.</text>
</comment>
<comment type="function">
    <text evidence="10">One of several proteins that assist in the late maturation steps of the functional core of the 30S ribosomal subunit. Helps release RbfA from mature subunits. May play a role in the assembly of ribosomal proteins into the subunit. Circularly permuted GTPase that catalyzes slow GTP hydrolysis, GTPase activity is stimulated by the 30S ribosomal subunit.</text>
</comment>
<evidence type="ECO:0000256" key="10">
    <source>
        <dbReference type="HAMAP-Rule" id="MF_01820"/>
    </source>
</evidence>